<dbReference type="InterPro" id="IPR012666">
    <property type="entry name" value="CbtA_put"/>
</dbReference>
<keyword evidence="1" id="KW-1133">Transmembrane helix</keyword>
<keyword evidence="1" id="KW-0812">Transmembrane</keyword>
<keyword evidence="1" id="KW-0472">Membrane</keyword>
<gene>
    <name evidence="2" type="ORF">ACIB24_18965</name>
</gene>
<dbReference type="Proteomes" id="UP001612915">
    <property type="component" value="Unassembled WGS sequence"/>
</dbReference>
<comment type="caution">
    <text evidence="2">The sequence shown here is derived from an EMBL/GenBank/DDBJ whole genome shotgun (WGS) entry which is preliminary data.</text>
</comment>
<dbReference type="EMBL" id="JBITLV010000006">
    <property type="protein sequence ID" value="MFI7589150.1"/>
    <property type="molecule type" value="Genomic_DNA"/>
</dbReference>
<keyword evidence="3" id="KW-1185">Reference proteome</keyword>
<feature type="transmembrane region" description="Helical" evidence="1">
    <location>
        <begin position="179"/>
        <end position="198"/>
    </location>
</feature>
<dbReference type="RefSeq" id="WP_398283553.1">
    <property type="nucleotide sequence ID" value="NZ_JBITLV010000006.1"/>
</dbReference>
<feature type="transmembrane region" description="Helical" evidence="1">
    <location>
        <begin position="242"/>
        <end position="262"/>
    </location>
</feature>
<evidence type="ECO:0000313" key="3">
    <source>
        <dbReference type="Proteomes" id="UP001612915"/>
    </source>
</evidence>
<organism evidence="2 3">
    <name type="scientific">Spongisporangium articulatum</name>
    <dbReference type="NCBI Taxonomy" id="3362603"/>
    <lineage>
        <taxon>Bacteria</taxon>
        <taxon>Bacillati</taxon>
        <taxon>Actinomycetota</taxon>
        <taxon>Actinomycetes</taxon>
        <taxon>Kineosporiales</taxon>
        <taxon>Kineosporiaceae</taxon>
        <taxon>Spongisporangium</taxon>
    </lineage>
</organism>
<proteinExistence type="predicted"/>
<dbReference type="Pfam" id="PF09490">
    <property type="entry name" value="CbtA"/>
    <property type="match status" value="1"/>
</dbReference>
<feature type="transmembrane region" description="Helical" evidence="1">
    <location>
        <begin position="109"/>
        <end position="127"/>
    </location>
</feature>
<accession>A0ABW8ARY1</accession>
<sequence>MEKKIIWRGTLCGVVAGLLAFVFARIFAEPQIQKAIDYEEGRGAAQEKLDAAAGLAVHAHEHEVFTRTVQENLGIGVGIVLFGAAMGALFAVTYAYCLGRTGRVRPRQLSLLVAGFAFVGLYLVPFLKYPANPPAIGNDDTSQVRGTLYLVMLLASVAFLIAAVWLGQRLAARYGAWNATLIAGAAYVVVMGAIMVALPSLGELAVNRETFGDFATETPQPLTAPDGTIVFPGFPADVLAAFRLYAVGAQVILWATIGVLFAPMAERLLTPAPPSEAPAEEPLTV</sequence>
<feature type="transmembrane region" description="Helical" evidence="1">
    <location>
        <begin position="147"/>
        <end position="167"/>
    </location>
</feature>
<name>A0ABW8ARY1_9ACTN</name>
<evidence type="ECO:0000256" key="1">
    <source>
        <dbReference type="SAM" id="Phobius"/>
    </source>
</evidence>
<protein>
    <submittedName>
        <fullName evidence="2">CbtA family protein</fullName>
    </submittedName>
</protein>
<evidence type="ECO:0000313" key="2">
    <source>
        <dbReference type="EMBL" id="MFI7589150.1"/>
    </source>
</evidence>
<feature type="transmembrane region" description="Helical" evidence="1">
    <location>
        <begin position="73"/>
        <end position="97"/>
    </location>
</feature>
<reference evidence="2 3" key="1">
    <citation type="submission" date="2024-10" db="EMBL/GenBank/DDBJ databases">
        <title>The Natural Products Discovery Center: Release of the First 8490 Sequenced Strains for Exploring Actinobacteria Biosynthetic Diversity.</title>
        <authorList>
            <person name="Kalkreuter E."/>
            <person name="Kautsar S.A."/>
            <person name="Yang D."/>
            <person name="Bader C.D."/>
            <person name="Teijaro C.N."/>
            <person name="Fluegel L."/>
            <person name="Davis C.M."/>
            <person name="Simpson J.R."/>
            <person name="Lauterbach L."/>
            <person name="Steele A.D."/>
            <person name="Gui C."/>
            <person name="Meng S."/>
            <person name="Li G."/>
            <person name="Viehrig K."/>
            <person name="Ye F."/>
            <person name="Su P."/>
            <person name="Kiefer A.F."/>
            <person name="Nichols A."/>
            <person name="Cepeda A.J."/>
            <person name="Yan W."/>
            <person name="Fan B."/>
            <person name="Jiang Y."/>
            <person name="Adhikari A."/>
            <person name="Zheng C.-J."/>
            <person name="Schuster L."/>
            <person name="Cowan T.M."/>
            <person name="Smanski M.J."/>
            <person name="Chevrette M.G."/>
            <person name="De Carvalho L.P.S."/>
            <person name="Shen B."/>
        </authorList>
    </citation>
    <scope>NUCLEOTIDE SEQUENCE [LARGE SCALE GENOMIC DNA]</scope>
    <source>
        <strain evidence="2 3">NPDC049639</strain>
    </source>
</reference>